<dbReference type="RefSeq" id="WP_111172145.1">
    <property type="nucleotide sequence ID" value="NZ_POUA01000681.1"/>
</dbReference>
<dbReference type="PANTHER" id="PTHR30289">
    <property type="entry name" value="UNCHARACTERIZED PROTEIN YBCL-RELATED"/>
    <property type="match status" value="1"/>
</dbReference>
<dbReference type="InterPro" id="IPR036610">
    <property type="entry name" value="PEBP-like_sf"/>
</dbReference>
<comment type="similarity">
    <text evidence="1">Belongs to the UPF0098 family.</text>
</comment>
<dbReference type="InterPro" id="IPR008914">
    <property type="entry name" value="PEBP"/>
</dbReference>
<dbReference type="Pfam" id="PF01161">
    <property type="entry name" value="PBP"/>
    <property type="match status" value="1"/>
</dbReference>
<dbReference type="PANTHER" id="PTHR30289:SF1">
    <property type="entry name" value="PEBP (PHOSPHATIDYLETHANOLAMINE-BINDING PROTEIN) FAMILY PROTEIN"/>
    <property type="match status" value="1"/>
</dbReference>
<comment type="caution">
    <text evidence="2">The sequence shown here is derived from an EMBL/GenBank/DDBJ whole genome shotgun (WGS) entry which is preliminary data.</text>
</comment>
<dbReference type="SUPFAM" id="SSF49777">
    <property type="entry name" value="PEBP-like"/>
    <property type="match status" value="1"/>
</dbReference>
<evidence type="ECO:0000313" key="3">
    <source>
        <dbReference type="Proteomes" id="UP000248544"/>
    </source>
</evidence>
<sequence>MSQRPPIPYDFLPQVPTLTVESDDVRDGERMSDAHVFDDWGSTGQNISPHLRWSPGPEGTKSYAVTCYDPDAPTGSGFWHWLAFDIPADVTELPRGASGSVATKGLPQGTVESRNDYNRAMYGGAAPPPGYPHRYLFAVHALGVEKLGLDPETPPAAVGFNITANTLARGYIAPTYET</sequence>
<proteinExistence type="inferred from homology"/>
<dbReference type="EMBL" id="POUA01000681">
    <property type="protein sequence ID" value="PZG17945.1"/>
    <property type="molecule type" value="Genomic_DNA"/>
</dbReference>
<protein>
    <submittedName>
        <fullName evidence="2">YbhB/YbcL family Raf kinase inhibitor-like protein</fullName>
    </submittedName>
</protein>
<accession>A0A2W2EMX0</accession>
<evidence type="ECO:0000313" key="2">
    <source>
        <dbReference type="EMBL" id="PZG17945.1"/>
    </source>
</evidence>
<organism evidence="2 3">
    <name type="scientific">Spongiactinospora gelatinilytica</name>
    <dbReference type="NCBI Taxonomy" id="2666298"/>
    <lineage>
        <taxon>Bacteria</taxon>
        <taxon>Bacillati</taxon>
        <taxon>Actinomycetota</taxon>
        <taxon>Actinomycetes</taxon>
        <taxon>Streptosporangiales</taxon>
        <taxon>Streptosporangiaceae</taxon>
        <taxon>Spongiactinospora</taxon>
    </lineage>
</organism>
<dbReference type="InterPro" id="IPR005247">
    <property type="entry name" value="YbhB_YbcL/LppC-like"/>
</dbReference>
<dbReference type="AlphaFoldDB" id="A0A2W2EMX0"/>
<keyword evidence="3" id="KW-1185">Reference proteome</keyword>
<dbReference type="Gene3D" id="3.90.280.10">
    <property type="entry name" value="PEBP-like"/>
    <property type="match status" value="1"/>
</dbReference>
<dbReference type="NCBIfam" id="TIGR00481">
    <property type="entry name" value="YbhB/YbcL family Raf kinase inhibitor-like protein"/>
    <property type="match status" value="1"/>
</dbReference>
<name>A0A2W2EMX0_9ACTN</name>
<reference evidence="2 3" key="1">
    <citation type="submission" date="2018-01" db="EMBL/GenBank/DDBJ databases">
        <title>Draft genome sequence of Sphaerisporangium sp. 7K107.</title>
        <authorList>
            <person name="Sahin N."/>
            <person name="Saygin H."/>
            <person name="Ay H."/>
        </authorList>
    </citation>
    <scope>NUCLEOTIDE SEQUENCE [LARGE SCALE GENOMIC DNA]</scope>
    <source>
        <strain evidence="2 3">7K107</strain>
    </source>
</reference>
<dbReference type="Proteomes" id="UP000248544">
    <property type="component" value="Unassembled WGS sequence"/>
</dbReference>
<evidence type="ECO:0000256" key="1">
    <source>
        <dbReference type="ARBA" id="ARBA00007120"/>
    </source>
</evidence>
<gene>
    <name evidence="2" type="ORF">C1I98_38525</name>
</gene>
<dbReference type="CDD" id="cd00865">
    <property type="entry name" value="PEBP_bact_arch"/>
    <property type="match status" value="1"/>
</dbReference>